<feature type="domain" description="Peptidase M3A/M3B catalytic" evidence="8">
    <location>
        <begin position="214"/>
        <end position="681"/>
    </location>
</feature>
<keyword evidence="10" id="KW-1185">Reference proteome</keyword>
<dbReference type="FunFam" id="3.40.390.10:FF:000074">
    <property type="entry name" value="Metalloprotease"/>
    <property type="match status" value="1"/>
</dbReference>
<dbReference type="GO" id="GO:0006518">
    <property type="term" value="P:peptide metabolic process"/>
    <property type="evidence" value="ECO:0007669"/>
    <property type="project" value="TreeGrafter"/>
</dbReference>
<proteinExistence type="inferred from homology"/>
<dbReference type="Pfam" id="PF01432">
    <property type="entry name" value="Peptidase_M3"/>
    <property type="match status" value="1"/>
</dbReference>
<dbReference type="InterPro" id="IPR024079">
    <property type="entry name" value="MetalloPept_cat_dom_sf"/>
</dbReference>
<keyword evidence="5 7" id="KW-0862">Zinc</keyword>
<sequence>MNFHPPIFDISAEALQQQAQDLVRSTQEATARLINSGINSETADFESVILPLAQIDNEIKARVQYLALFQAVSPSADLRKASSAAITLVDQTYLSLFRNESLFDLVNRVRQNPSSRARDEEDTRLLDKFHWMFVENGMHLTGSSRERFVWISRRLIELRVQFMETLGQDPGCLKASAQSLGGVPLDRLTVGGGADGGEGLYHIPLTRPNINFILSECRVPETRREVYLRSNSKYQANVGIFREIIILRDEASRLLGFPSFAARRLTQQMLGSPDRVDEFLQHLYSALKPQAEAEIRTLQELADTQDPIHLWDFDFYHARMLQEQNNVNHQSISEWFPARVTVQRMLGLYGELFGLQFEKIDVSGSAHTWHPDVDLFSVWEEAKSALIGYLYIDIFPRAGKYSHAANFNIHPSFLDTNGNRAPVVTALVCNVSQTQPALMRHNEIISVFHELGHGIHDLVGKSRYAMFHGHRTLADFTEAPSQLLEYWCWIPECLAKLSCHYSYVSDGYYQHWLGSRERMDVTRPPKEIPQSLTQDLGATKQLNQGILTLRQVAFSKFDMQIHHPVSHPDVETMDIADLYNRLLAHTTGLHGPENGHAWGHGFATTSHYVWGQEASYYSYLYTRTIAADIWSSCFKAAPMSREAGMNYRRQILNHGGSRDEHKAVQGLLGRASTADVYLQDLGCKLPTVSTGGGANLS</sequence>
<comment type="cofactor">
    <cofactor evidence="7">
        <name>Zn(2+)</name>
        <dbReference type="ChEBI" id="CHEBI:29105"/>
    </cofactor>
    <text evidence="7">Binds 1 zinc ion.</text>
</comment>
<dbReference type="GO" id="GO:0004222">
    <property type="term" value="F:metalloendopeptidase activity"/>
    <property type="evidence" value="ECO:0007669"/>
    <property type="project" value="InterPro"/>
</dbReference>
<evidence type="ECO:0000313" key="9">
    <source>
        <dbReference type="EMBL" id="PYI28099.1"/>
    </source>
</evidence>
<accession>A0A2V5HUI7</accession>
<evidence type="ECO:0000256" key="3">
    <source>
        <dbReference type="ARBA" id="ARBA00022723"/>
    </source>
</evidence>
<dbReference type="Gene3D" id="3.40.390.10">
    <property type="entry name" value="Collagenase (Catalytic Domain)"/>
    <property type="match status" value="1"/>
</dbReference>
<dbReference type="InterPro" id="IPR024077">
    <property type="entry name" value="Neurolysin/TOP_dom2"/>
</dbReference>
<evidence type="ECO:0000259" key="8">
    <source>
        <dbReference type="Pfam" id="PF01432"/>
    </source>
</evidence>
<dbReference type="GO" id="GO:0006508">
    <property type="term" value="P:proteolysis"/>
    <property type="evidence" value="ECO:0007669"/>
    <property type="project" value="UniProtKB-KW"/>
</dbReference>
<dbReference type="GO" id="GO:0046872">
    <property type="term" value="F:metal ion binding"/>
    <property type="evidence" value="ECO:0007669"/>
    <property type="project" value="UniProtKB-UniRule"/>
</dbReference>
<reference evidence="9 10" key="1">
    <citation type="submission" date="2018-02" db="EMBL/GenBank/DDBJ databases">
        <title>The genomes of Aspergillus section Nigri reveals drivers in fungal speciation.</title>
        <authorList>
            <consortium name="DOE Joint Genome Institute"/>
            <person name="Vesth T.C."/>
            <person name="Nybo J."/>
            <person name="Theobald S."/>
            <person name="Brandl J."/>
            <person name="Frisvad J.C."/>
            <person name="Nielsen K.F."/>
            <person name="Lyhne E.K."/>
            <person name="Kogle M.E."/>
            <person name="Kuo A."/>
            <person name="Riley R."/>
            <person name="Clum A."/>
            <person name="Nolan M."/>
            <person name="Lipzen A."/>
            <person name="Salamov A."/>
            <person name="Henrissat B."/>
            <person name="Wiebenga A."/>
            <person name="De vries R.P."/>
            <person name="Grigoriev I.V."/>
            <person name="Mortensen U.H."/>
            <person name="Andersen M.R."/>
            <person name="Baker S.E."/>
        </authorList>
    </citation>
    <scope>NUCLEOTIDE SEQUENCE [LARGE SCALE GENOMIC DNA]</scope>
    <source>
        <strain evidence="9 10">CBS 114.80</strain>
    </source>
</reference>
<protein>
    <submittedName>
        <fullName evidence="9">Thimet oligopeptidase</fullName>
    </submittedName>
</protein>
<dbReference type="AlphaFoldDB" id="A0A2V5HUI7"/>
<keyword evidence="6 7" id="KW-0482">Metalloprotease</keyword>
<evidence type="ECO:0000256" key="4">
    <source>
        <dbReference type="ARBA" id="ARBA00022801"/>
    </source>
</evidence>
<evidence type="ECO:0000256" key="1">
    <source>
        <dbReference type="ARBA" id="ARBA00006040"/>
    </source>
</evidence>
<dbReference type="InterPro" id="IPR001567">
    <property type="entry name" value="Pept_M3A_M3B_dom"/>
</dbReference>
<comment type="similarity">
    <text evidence="1 7">Belongs to the peptidase M3 family.</text>
</comment>
<dbReference type="Proteomes" id="UP000248817">
    <property type="component" value="Unassembled WGS sequence"/>
</dbReference>
<evidence type="ECO:0000256" key="6">
    <source>
        <dbReference type="ARBA" id="ARBA00023049"/>
    </source>
</evidence>
<evidence type="ECO:0000256" key="7">
    <source>
        <dbReference type="RuleBase" id="RU003435"/>
    </source>
</evidence>
<dbReference type="EMBL" id="KZ825555">
    <property type="protein sequence ID" value="PYI28099.1"/>
    <property type="molecule type" value="Genomic_DNA"/>
</dbReference>
<dbReference type="CDD" id="cd06455">
    <property type="entry name" value="M3A_TOP"/>
    <property type="match status" value="1"/>
</dbReference>
<dbReference type="PANTHER" id="PTHR11804">
    <property type="entry name" value="PROTEASE M3 THIMET OLIGOPEPTIDASE-RELATED"/>
    <property type="match status" value="1"/>
</dbReference>
<gene>
    <name evidence="9" type="ORF">BP00DRAFT_459679</name>
</gene>
<dbReference type="Gene3D" id="1.10.1370.10">
    <property type="entry name" value="Neurolysin, domain 3"/>
    <property type="match status" value="1"/>
</dbReference>
<evidence type="ECO:0000256" key="2">
    <source>
        <dbReference type="ARBA" id="ARBA00022670"/>
    </source>
</evidence>
<dbReference type="Gene3D" id="1.20.1050.40">
    <property type="entry name" value="Endopeptidase. Chain P, domain 1"/>
    <property type="match status" value="1"/>
</dbReference>
<keyword evidence="4 7" id="KW-0378">Hydrolase</keyword>
<dbReference type="InterPro" id="IPR045090">
    <property type="entry name" value="Pept_M3A_M3B"/>
</dbReference>
<name>A0A2V5HUI7_9EURO</name>
<organism evidence="9 10">
    <name type="scientific">Aspergillus indologenus CBS 114.80</name>
    <dbReference type="NCBI Taxonomy" id="1450541"/>
    <lineage>
        <taxon>Eukaryota</taxon>
        <taxon>Fungi</taxon>
        <taxon>Dikarya</taxon>
        <taxon>Ascomycota</taxon>
        <taxon>Pezizomycotina</taxon>
        <taxon>Eurotiomycetes</taxon>
        <taxon>Eurotiomycetidae</taxon>
        <taxon>Eurotiales</taxon>
        <taxon>Aspergillaceae</taxon>
        <taxon>Aspergillus</taxon>
        <taxon>Aspergillus subgen. Circumdati</taxon>
    </lineage>
</organism>
<keyword evidence="3 7" id="KW-0479">Metal-binding</keyword>
<dbReference type="GO" id="GO:0005758">
    <property type="term" value="C:mitochondrial intermembrane space"/>
    <property type="evidence" value="ECO:0007669"/>
    <property type="project" value="TreeGrafter"/>
</dbReference>
<keyword evidence="2 7" id="KW-0645">Protease</keyword>
<dbReference type="SUPFAM" id="SSF55486">
    <property type="entry name" value="Metalloproteases ('zincins'), catalytic domain"/>
    <property type="match status" value="1"/>
</dbReference>
<evidence type="ECO:0000256" key="5">
    <source>
        <dbReference type="ARBA" id="ARBA00022833"/>
    </source>
</evidence>
<dbReference type="InterPro" id="IPR024080">
    <property type="entry name" value="Neurolysin/TOP_N"/>
</dbReference>
<evidence type="ECO:0000313" key="10">
    <source>
        <dbReference type="Proteomes" id="UP000248817"/>
    </source>
</evidence>
<dbReference type="PANTHER" id="PTHR11804:SF84">
    <property type="entry name" value="SACCHAROLYSIN"/>
    <property type="match status" value="1"/>
</dbReference>